<evidence type="ECO:0000313" key="4">
    <source>
        <dbReference type="EMBL" id="KAG2966683.1"/>
    </source>
</evidence>
<evidence type="ECO:0000313" key="7">
    <source>
        <dbReference type="EMBL" id="RAW24736.1"/>
    </source>
</evidence>
<evidence type="ECO:0008006" key="9">
    <source>
        <dbReference type="Google" id="ProtNLM"/>
    </source>
</evidence>
<gene>
    <name evidence="6" type="ORF">JG687_00013830</name>
    <name evidence="7" type="ORF">PC110_g18840</name>
    <name evidence="1" type="ORF">PC113_g19388</name>
    <name evidence="2" type="ORF">PC115_g18896</name>
    <name evidence="3" type="ORF">PC117_g17985</name>
    <name evidence="4" type="ORF">PC118_g19020</name>
    <name evidence="5" type="ORF">PC129_g18177</name>
</gene>
<dbReference type="OrthoDB" id="91777at2759"/>
<keyword evidence="8" id="KW-1185">Reference proteome</keyword>
<evidence type="ECO:0000313" key="2">
    <source>
        <dbReference type="EMBL" id="KAG2892274.1"/>
    </source>
</evidence>
<dbReference type="EMBL" id="RCMK01000701">
    <property type="protein sequence ID" value="KAG2915508.1"/>
    <property type="molecule type" value="Genomic_DNA"/>
</dbReference>
<reference evidence="7 8" key="1">
    <citation type="submission" date="2018-01" db="EMBL/GenBank/DDBJ databases">
        <title>Draft genome of the strawberry crown rot pathogen Phytophthora cactorum.</title>
        <authorList>
            <person name="Armitage A.D."/>
            <person name="Lysoe E."/>
            <person name="Nellist C.F."/>
            <person name="Harrison R.J."/>
            <person name="Brurberg M.B."/>
        </authorList>
    </citation>
    <scope>NUCLEOTIDE SEQUENCE [LARGE SCALE GENOMIC DNA]</scope>
    <source>
        <strain evidence="7 8">10300</strain>
    </source>
</reference>
<name>A0A329RM07_9STRA</name>
<dbReference type="Proteomes" id="UP000736787">
    <property type="component" value="Unassembled WGS sequence"/>
</dbReference>
<evidence type="ECO:0000313" key="3">
    <source>
        <dbReference type="EMBL" id="KAG2915508.1"/>
    </source>
</evidence>
<comment type="caution">
    <text evidence="7">The sequence shown here is derived from an EMBL/GenBank/DDBJ whole genome shotgun (WGS) entry which is preliminary data.</text>
</comment>
<dbReference type="Proteomes" id="UP000688947">
    <property type="component" value="Unassembled WGS sequence"/>
</dbReference>
<dbReference type="EMBL" id="RCMG01000989">
    <property type="protein sequence ID" value="KAG2839820.1"/>
    <property type="molecule type" value="Genomic_DNA"/>
</dbReference>
<reference evidence="1" key="2">
    <citation type="submission" date="2018-10" db="EMBL/GenBank/DDBJ databases">
        <title>Effector identification in a new, highly contiguous assembly of the strawberry crown rot pathogen Phytophthora cactorum.</title>
        <authorList>
            <person name="Armitage A.D."/>
            <person name="Nellist C.F."/>
            <person name="Bates H."/>
            <person name="Vickerstaff R.J."/>
            <person name="Harrison R.J."/>
        </authorList>
    </citation>
    <scope>NUCLEOTIDE SEQUENCE</scope>
    <source>
        <strain evidence="1">15-7</strain>
        <strain evidence="2">4032</strain>
        <strain evidence="3">4040</strain>
        <strain evidence="4">P415</strain>
        <strain evidence="5">P421</strain>
    </source>
</reference>
<dbReference type="VEuPathDB" id="FungiDB:PC110_g18840"/>
<evidence type="ECO:0000313" key="5">
    <source>
        <dbReference type="EMBL" id="KAG3210828.1"/>
    </source>
</evidence>
<dbReference type="Proteomes" id="UP000774804">
    <property type="component" value="Unassembled WGS sequence"/>
</dbReference>
<organism evidence="7 8">
    <name type="scientific">Phytophthora cactorum</name>
    <dbReference type="NCBI Taxonomy" id="29920"/>
    <lineage>
        <taxon>Eukaryota</taxon>
        <taxon>Sar</taxon>
        <taxon>Stramenopiles</taxon>
        <taxon>Oomycota</taxon>
        <taxon>Peronosporomycetes</taxon>
        <taxon>Peronosporales</taxon>
        <taxon>Peronosporaceae</taxon>
        <taxon>Phytophthora</taxon>
    </lineage>
</organism>
<dbReference type="EMBL" id="JAENGZ010001055">
    <property type="protein sequence ID" value="KAG6951083.1"/>
    <property type="molecule type" value="Genomic_DNA"/>
</dbReference>
<protein>
    <recommendedName>
        <fullName evidence="9">HTH psq-type domain-containing protein</fullName>
    </recommendedName>
</protein>
<dbReference type="Proteomes" id="UP000697107">
    <property type="component" value="Unassembled WGS sequence"/>
</dbReference>
<dbReference type="EMBL" id="RCMI01001016">
    <property type="protein sequence ID" value="KAG2892274.1"/>
    <property type="molecule type" value="Genomic_DNA"/>
</dbReference>
<dbReference type="AlphaFoldDB" id="A0A329RM07"/>
<dbReference type="Proteomes" id="UP000760860">
    <property type="component" value="Unassembled WGS sequence"/>
</dbReference>
<dbReference type="EMBL" id="RCML01000993">
    <property type="protein sequence ID" value="KAG2966683.1"/>
    <property type="molecule type" value="Genomic_DNA"/>
</dbReference>
<evidence type="ECO:0000313" key="8">
    <source>
        <dbReference type="Proteomes" id="UP000251314"/>
    </source>
</evidence>
<evidence type="ECO:0000313" key="1">
    <source>
        <dbReference type="EMBL" id="KAG2839820.1"/>
    </source>
</evidence>
<sequence length="51" mass="5704">MPPVYTQDDLAIAVQRVLDGRLPKEVASELKTPISTLRKQTANAKNDIKRL</sequence>
<dbReference type="Proteomes" id="UP000251314">
    <property type="component" value="Unassembled WGS sequence"/>
</dbReference>
<accession>A0A329RM07</accession>
<proteinExistence type="predicted"/>
<dbReference type="EMBL" id="RCMV01001035">
    <property type="protein sequence ID" value="KAG3210828.1"/>
    <property type="molecule type" value="Genomic_DNA"/>
</dbReference>
<dbReference type="EMBL" id="MJFZ01000841">
    <property type="protein sequence ID" value="RAW24736.1"/>
    <property type="molecule type" value="Genomic_DNA"/>
</dbReference>
<reference evidence="6" key="3">
    <citation type="submission" date="2021-01" db="EMBL/GenBank/DDBJ databases">
        <title>Phytophthora aleatoria, a newly-described species from Pinus radiata is distinct from Phytophthora cactorum isolates based on comparative genomics.</title>
        <authorList>
            <person name="Mcdougal R."/>
            <person name="Panda P."/>
            <person name="Williams N."/>
            <person name="Studholme D.J."/>
        </authorList>
    </citation>
    <scope>NUCLEOTIDE SEQUENCE</scope>
    <source>
        <strain evidence="6">NZFS 3830</strain>
    </source>
</reference>
<dbReference type="Proteomes" id="UP000735874">
    <property type="component" value="Unassembled WGS sequence"/>
</dbReference>
<evidence type="ECO:0000313" key="6">
    <source>
        <dbReference type="EMBL" id="KAG6951083.1"/>
    </source>
</evidence>